<evidence type="ECO:0000313" key="6">
    <source>
        <dbReference type="Proteomes" id="UP000188342"/>
    </source>
</evidence>
<evidence type="ECO:0000259" key="3">
    <source>
        <dbReference type="SMART" id="SM00257"/>
    </source>
</evidence>
<dbReference type="PANTHER" id="PTHR34700">
    <property type="entry name" value="POTASSIUM BINDING PROTEIN KBP"/>
    <property type="match status" value="1"/>
</dbReference>
<reference evidence="5 6" key="1">
    <citation type="submission" date="2017-02" db="EMBL/GenBank/DDBJ databases">
        <authorList>
            <person name="Peterson S.W."/>
        </authorList>
    </citation>
    <scope>NUCLEOTIDE SEQUENCE [LARGE SCALE GENOMIC DNA]</scope>
    <source>
        <strain evidence="5 6">LSP_Lj1</strain>
    </source>
</reference>
<protein>
    <submittedName>
        <fullName evidence="5">Putative large membrane protein</fullName>
    </submittedName>
</protein>
<accession>A0A1R4IPS6</accession>
<evidence type="ECO:0000256" key="1">
    <source>
        <dbReference type="SAM" id="MobiDB-lite"/>
    </source>
</evidence>
<dbReference type="SUPFAM" id="SSF48452">
    <property type="entry name" value="TPR-like"/>
    <property type="match status" value="1"/>
</dbReference>
<dbReference type="Gene3D" id="1.25.40.10">
    <property type="entry name" value="Tetratricopeptide repeat domain"/>
    <property type="match status" value="1"/>
</dbReference>
<feature type="domain" description="LysM" evidence="3">
    <location>
        <begin position="160"/>
        <end position="216"/>
    </location>
</feature>
<feature type="transmembrane region" description="Helical" evidence="2">
    <location>
        <begin position="57"/>
        <end position="83"/>
    </location>
</feature>
<keyword evidence="2" id="KW-0812">Transmembrane</keyword>
<dbReference type="PANTHER" id="PTHR34700:SF4">
    <property type="entry name" value="PHAGE-LIKE ELEMENT PBSX PROTEIN XKDP"/>
    <property type="match status" value="1"/>
</dbReference>
<dbReference type="STRING" id="1255658.FM114_03020"/>
<gene>
    <name evidence="5" type="ORF">FM114_03020</name>
</gene>
<proteinExistence type="predicted"/>
<dbReference type="RefSeq" id="WP_094763723.1">
    <property type="nucleotide sequence ID" value="NZ_FUKQ01000011.1"/>
</dbReference>
<organism evidence="5 6">
    <name type="scientific">Luteococcus japonicus LSP_Lj1</name>
    <dbReference type="NCBI Taxonomy" id="1255658"/>
    <lineage>
        <taxon>Bacteria</taxon>
        <taxon>Bacillati</taxon>
        <taxon>Actinomycetota</taxon>
        <taxon>Actinomycetes</taxon>
        <taxon>Propionibacteriales</taxon>
        <taxon>Propionibacteriaceae</taxon>
        <taxon>Luteococcus</taxon>
    </lineage>
</organism>
<keyword evidence="2" id="KW-1133">Transmembrane helix</keyword>
<feature type="domain" description="Bacterial transcriptional activator" evidence="4">
    <location>
        <begin position="903"/>
        <end position="1048"/>
    </location>
</feature>
<feature type="compositionally biased region" description="Low complexity" evidence="1">
    <location>
        <begin position="302"/>
        <end position="341"/>
    </location>
</feature>
<dbReference type="OrthoDB" id="8444614at2"/>
<feature type="domain" description="LysM" evidence="3">
    <location>
        <begin position="230"/>
        <end position="286"/>
    </location>
</feature>
<dbReference type="InterPro" id="IPR036779">
    <property type="entry name" value="LysM_dom_sf"/>
</dbReference>
<dbReference type="SMART" id="SM00257">
    <property type="entry name" value="LysM"/>
    <property type="match status" value="2"/>
</dbReference>
<dbReference type="InterPro" id="IPR011990">
    <property type="entry name" value="TPR-like_helical_dom_sf"/>
</dbReference>
<feature type="transmembrane region" description="Helical" evidence="2">
    <location>
        <begin position="361"/>
        <end position="381"/>
    </location>
</feature>
<evidence type="ECO:0000313" key="5">
    <source>
        <dbReference type="EMBL" id="SJN21891.1"/>
    </source>
</evidence>
<feature type="region of interest" description="Disordered" evidence="1">
    <location>
        <begin position="124"/>
        <end position="145"/>
    </location>
</feature>
<evidence type="ECO:0000256" key="2">
    <source>
        <dbReference type="SAM" id="Phobius"/>
    </source>
</evidence>
<evidence type="ECO:0000259" key="4">
    <source>
        <dbReference type="SMART" id="SM01043"/>
    </source>
</evidence>
<sequence length="1053" mass="111805">MTTLRRRLQGLAALLSLVALMVGLPAALVATVGNPLPGSIPTLGQWWQALTAPDDGTLALTVIGLLGWLVWAYLAVLILLETVARLRGRTAPMLPGWHAPQLGIRRLVATAALVLVTAPLLGTPTASAEPSPTPPAATATTQTAAGTSAVATPAGTGVRVHVVTEGESLSSIAADELHDADRWPELAQASRRTVQPDGAHLTDPNIIHPGWRITIPAGTTQPQTERQARTVVVRDGDTLAQLAQAHLGDPERWPEIYQASRTTPQPDGARLTDPDIILPGWTLTIPGQTASEPEKKPQVASRTPKPTDTPRTTPSQTPTPAPASSSSTTPSTASTHSSAPAYETTLTSDEVEAHDGVSASWLLTGIASGGGLLAASALMVLRRRRVVQASHRRPGRQITLPPPELAPVEQTLVAAGTPVTVDLANLDAHLRHLAADTLAAGRQVPHVAAVRVTTDQIEIHLAEATDTMPSAWAATGDSGRSWATPLHPNPDAIDAPAPYPLLVTAGTDHDQAVWLVNLEQLGVLHLTGDADYAHDFARYAAAEIAVNPWSRGVRATCLDAGAEAIDMNPNRLHQPTTTVHAIETITDDARHTIHRLSAEDAAVEDKRCRATDGEAWLPRALITTDAHTTEASDLISMIIDHPSRTGTAVLMVGESNPDSDAARLVFTAHGQARLEPAGLALIPAGLTPDEALGCAALLAQADTLTDEPVPPAGDTGWREITDATGAIATHGPSTTVEDEVRPDHDDAIGHTTTAALPPTVDDDAEWARLLPEPNETVAQRLRELDPTLDADLADWNDPDTRRPKLSLLGPVKVTSRGKAIAKRKPYYTEMLAYIALREHGATPDEVADAMNVSAQTVRTGITTIREWLGTNRTTGERYLPDATNTPAAIERGVPVYQVPELLVDIDLMRRLRVRAQATGEHGIDDLEAALGLVQGRPFDQLRPGGWGWLAHTGLEHHITVSIVDIAHTLSSHHIANNDTARARASAEAALRAAPEDTITRLDLAAVATAEGRPDEAHRLQQEVRTMLDDEELPADLSPRSLRLATEATRGAGA</sequence>
<feature type="region of interest" description="Disordered" evidence="1">
    <location>
        <begin position="261"/>
        <end position="341"/>
    </location>
</feature>
<dbReference type="CDD" id="cd00118">
    <property type="entry name" value="LysM"/>
    <property type="match status" value="1"/>
</dbReference>
<keyword evidence="2" id="KW-0472">Membrane</keyword>
<dbReference type="Proteomes" id="UP000188342">
    <property type="component" value="Unassembled WGS sequence"/>
</dbReference>
<dbReference type="AlphaFoldDB" id="A0A1R4IPS6"/>
<dbReference type="InterPro" id="IPR005158">
    <property type="entry name" value="BTAD"/>
</dbReference>
<dbReference type="InterPro" id="IPR018392">
    <property type="entry name" value="LysM"/>
</dbReference>
<keyword evidence="6" id="KW-1185">Reference proteome</keyword>
<dbReference type="SMART" id="SM01043">
    <property type="entry name" value="BTAD"/>
    <property type="match status" value="1"/>
</dbReference>
<name>A0A1R4IPS6_9ACTN</name>
<feature type="region of interest" description="Disordered" evidence="1">
    <location>
        <begin position="1028"/>
        <end position="1053"/>
    </location>
</feature>
<dbReference type="InterPro" id="IPR052196">
    <property type="entry name" value="Bact_Kbp"/>
</dbReference>
<dbReference type="EMBL" id="FUKQ01000011">
    <property type="protein sequence ID" value="SJN21891.1"/>
    <property type="molecule type" value="Genomic_DNA"/>
</dbReference>
<dbReference type="Gene3D" id="3.10.350.10">
    <property type="entry name" value="LysM domain"/>
    <property type="match status" value="2"/>
</dbReference>